<dbReference type="SUPFAM" id="SSF46785">
    <property type="entry name" value="Winged helix' DNA-binding domain"/>
    <property type="match status" value="1"/>
</dbReference>
<accession>A0A5C4N3D3</accession>
<keyword evidence="4" id="KW-0804">Transcription</keyword>
<dbReference type="CDD" id="cd00090">
    <property type="entry name" value="HTH_ARSR"/>
    <property type="match status" value="1"/>
</dbReference>
<dbReference type="EMBL" id="VDFU01000003">
    <property type="protein sequence ID" value="TNC51937.1"/>
    <property type="molecule type" value="Genomic_DNA"/>
</dbReference>
<dbReference type="SUPFAM" id="SSF54909">
    <property type="entry name" value="Dimeric alpha+beta barrel"/>
    <property type="match status" value="1"/>
</dbReference>
<sequence length="155" mass="16997">MRDLPGLDDFDRRILDVVARDGRISIADLARRVGLSKSPVQARLRRLEARGAIRGYRALLDPAATGREHVAFVEVRLSDTRETALAQFNAAVLRIPEIEACHMIAGSFDYLLKVRTSGMPAYRAALAEHISTLPHVAATSTYVAMQAVKEDGMPA</sequence>
<dbReference type="InterPro" id="IPR011991">
    <property type="entry name" value="ArsR-like_HTH"/>
</dbReference>
<evidence type="ECO:0000313" key="7">
    <source>
        <dbReference type="Proteomes" id="UP000305887"/>
    </source>
</evidence>
<dbReference type="RefSeq" id="WP_139075359.1">
    <property type="nucleotide sequence ID" value="NZ_VDFU01000003.1"/>
</dbReference>
<dbReference type="OrthoDB" id="9802341at2"/>
<keyword evidence="7" id="KW-1185">Reference proteome</keyword>
<dbReference type="AlphaFoldDB" id="A0A5C4N3D3"/>
<dbReference type="SMART" id="SM00344">
    <property type="entry name" value="HTH_ASNC"/>
    <property type="match status" value="1"/>
</dbReference>
<reference evidence="6 7" key="1">
    <citation type="submission" date="2019-06" db="EMBL/GenBank/DDBJ databases">
        <title>YIM 131921 draft genome.</title>
        <authorList>
            <person name="Jiang L."/>
        </authorList>
    </citation>
    <scope>NUCLEOTIDE SEQUENCE [LARGE SCALE GENOMIC DNA]</scope>
    <source>
        <strain evidence="6 7">YIM 131921</strain>
    </source>
</reference>
<gene>
    <name evidence="6" type="ORF">FHG66_03775</name>
</gene>
<dbReference type="PROSITE" id="PS50956">
    <property type="entry name" value="HTH_ASNC_2"/>
    <property type="match status" value="1"/>
</dbReference>
<keyword evidence="3" id="KW-0010">Activator</keyword>
<dbReference type="Gene3D" id="1.10.10.10">
    <property type="entry name" value="Winged helix-like DNA-binding domain superfamily/Winged helix DNA-binding domain"/>
    <property type="match status" value="1"/>
</dbReference>
<dbReference type="Pfam" id="PF01037">
    <property type="entry name" value="AsnC_trans_reg"/>
    <property type="match status" value="1"/>
</dbReference>
<keyword evidence="2" id="KW-0238">DNA-binding</keyword>
<feature type="domain" description="HTH asnC-type" evidence="5">
    <location>
        <begin position="7"/>
        <end position="68"/>
    </location>
</feature>
<dbReference type="InterPro" id="IPR036388">
    <property type="entry name" value="WH-like_DNA-bd_sf"/>
</dbReference>
<dbReference type="GO" id="GO:0043200">
    <property type="term" value="P:response to amino acid"/>
    <property type="evidence" value="ECO:0007669"/>
    <property type="project" value="TreeGrafter"/>
</dbReference>
<dbReference type="PRINTS" id="PR00033">
    <property type="entry name" value="HTHASNC"/>
</dbReference>
<comment type="caution">
    <text evidence="6">The sequence shown here is derived from an EMBL/GenBank/DDBJ whole genome shotgun (WGS) entry which is preliminary data.</text>
</comment>
<dbReference type="Pfam" id="PF13412">
    <property type="entry name" value="HTH_24"/>
    <property type="match status" value="1"/>
</dbReference>
<dbReference type="PANTHER" id="PTHR30154">
    <property type="entry name" value="LEUCINE-RESPONSIVE REGULATORY PROTEIN"/>
    <property type="match status" value="1"/>
</dbReference>
<keyword evidence="1" id="KW-0805">Transcription regulation</keyword>
<dbReference type="GO" id="GO:0005829">
    <property type="term" value="C:cytosol"/>
    <property type="evidence" value="ECO:0007669"/>
    <property type="project" value="TreeGrafter"/>
</dbReference>
<dbReference type="PANTHER" id="PTHR30154:SF0">
    <property type="entry name" value="LEUCINE-RESPONSIVE REGULATORY PROTEIN"/>
    <property type="match status" value="1"/>
</dbReference>
<name>A0A5C4N3D3_9RHOB</name>
<evidence type="ECO:0000256" key="1">
    <source>
        <dbReference type="ARBA" id="ARBA00023015"/>
    </source>
</evidence>
<evidence type="ECO:0000256" key="4">
    <source>
        <dbReference type="ARBA" id="ARBA00023163"/>
    </source>
</evidence>
<dbReference type="InterPro" id="IPR011008">
    <property type="entry name" value="Dimeric_a/b-barrel"/>
</dbReference>
<dbReference type="Gene3D" id="3.30.70.920">
    <property type="match status" value="1"/>
</dbReference>
<protein>
    <submittedName>
        <fullName evidence="6">Winged helix-turn-helix transcriptional regulator</fullName>
    </submittedName>
</protein>
<dbReference type="InterPro" id="IPR036390">
    <property type="entry name" value="WH_DNA-bd_sf"/>
</dbReference>
<dbReference type="InterPro" id="IPR019887">
    <property type="entry name" value="Tscrpt_reg_AsnC/Lrp_C"/>
</dbReference>
<dbReference type="GO" id="GO:0043565">
    <property type="term" value="F:sequence-specific DNA binding"/>
    <property type="evidence" value="ECO:0007669"/>
    <property type="project" value="InterPro"/>
</dbReference>
<evidence type="ECO:0000313" key="6">
    <source>
        <dbReference type="EMBL" id="TNC51937.1"/>
    </source>
</evidence>
<organism evidence="6 7">
    <name type="scientific">Rubellimicrobium rubrum</name>
    <dbReference type="NCBI Taxonomy" id="2585369"/>
    <lineage>
        <taxon>Bacteria</taxon>
        <taxon>Pseudomonadati</taxon>
        <taxon>Pseudomonadota</taxon>
        <taxon>Alphaproteobacteria</taxon>
        <taxon>Rhodobacterales</taxon>
        <taxon>Roseobacteraceae</taxon>
        <taxon>Rubellimicrobium</taxon>
    </lineage>
</organism>
<dbReference type="GO" id="GO:0006355">
    <property type="term" value="P:regulation of DNA-templated transcription"/>
    <property type="evidence" value="ECO:0007669"/>
    <property type="project" value="UniProtKB-ARBA"/>
</dbReference>
<dbReference type="InterPro" id="IPR000485">
    <property type="entry name" value="AsnC-type_HTH_dom"/>
</dbReference>
<dbReference type="PROSITE" id="PS00519">
    <property type="entry name" value="HTH_ASNC_1"/>
    <property type="match status" value="1"/>
</dbReference>
<evidence type="ECO:0000259" key="5">
    <source>
        <dbReference type="PROSITE" id="PS50956"/>
    </source>
</evidence>
<dbReference type="InterPro" id="IPR019888">
    <property type="entry name" value="Tscrpt_reg_AsnC-like"/>
</dbReference>
<evidence type="ECO:0000256" key="2">
    <source>
        <dbReference type="ARBA" id="ARBA00023125"/>
    </source>
</evidence>
<dbReference type="InterPro" id="IPR019885">
    <property type="entry name" value="Tscrpt_reg_HTH_AsnC-type_CS"/>
</dbReference>
<proteinExistence type="predicted"/>
<evidence type="ECO:0000256" key="3">
    <source>
        <dbReference type="ARBA" id="ARBA00023159"/>
    </source>
</evidence>
<dbReference type="Proteomes" id="UP000305887">
    <property type="component" value="Unassembled WGS sequence"/>
</dbReference>